<dbReference type="InterPro" id="IPR028098">
    <property type="entry name" value="Glyco_trans_4-like_N"/>
</dbReference>
<dbReference type="OrthoDB" id="7847955at2"/>
<dbReference type="PANTHER" id="PTHR45947">
    <property type="entry name" value="SULFOQUINOVOSYL TRANSFERASE SQD2"/>
    <property type="match status" value="1"/>
</dbReference>
<dbReference type="Gene3D" id="3.40.50.2000">
    <property type="entry name" value="Glycogen Phosphorylase B"/>
    <property type="match status" value="2"/>
</dbReference>
<reference evidence="3" key="1">
    <citation type="submission" date="2018-05" db="EMBL/GenBank/DDBJ databases">
        <authorList>
            <person name="Du Z."/>
            <person name="Wang X."/>
        </authorList>
    </citation>
    <scope>NUCLEOTIDE SEQUENCE [LARGE SCALE GENOMIC DNA]</scope>
    <source>
        <strain evidence="3">CQN31</strain>
    </source>
</reference>
<dbReference type="CDD" id="cd03801">
    <property type="entry name" value="GT4_PimA-like"/>
    <property type="match status" value="1"/>
</dbReference>
<dbReference type="Pfam" id="PF13692">
    <property type="entry name" value="Glyco_trans_1_4"/>
    <property type="match status" value="1"/>
</dbReference>
<proteinExistence type="predicted"/>
<gene>
    <name evidence="2" type="ORF">DFH01_09100</name>
</gene>
<sequence length="360" mass="37031">MTTDAVGGVWTYACDLAAAMAPLGVATTLAVLGPPPDRAQREQAEGLGLDLVELGGALDWLAGSEAELRRAGEAVAALAAHCGAEIVHLNSPALAVVAMPCPVLGACHSCLATWWGAVRSGPMPPDFAWRSTLLTQGYAGCDVLVAPSHAFAVATAQAHALRLPPSVVHNGRAKGARAQGMAAFVFTAGRLWDEGKDVATLDRAAARLDLPLLAAGALVGPHGDGISLSHARALGSLNEAALRAWLARGPIFASAARYEPFGLAVLEAAQAGCALVLSDIPTFRELWDGAALFVPPGDDAGFAAAIGTLSRDGEQRRSVRVAALHRSRRYGVEAMARRMAAIHARLRGMSAGSPGRSAAA</sequence>
<organism evidence="2 3">
    <name type="scientific">Falsiroseomonas bella</name>
    <dbReference type="NCBI Taxonomy" id="2184016"/>
    <lineage>
        <taxon>Bacteria</taxon>
        <taxon>Pseudomonadati</taxon>
        <taxon>Pseudomonadota</taxon>
        <taxon>Alphaproteobacteria</taxon>
        <taxon>Acetobacterales</taxon>
        <taxon>Roseomonadaceae</taxon>
        <taxon>Falsiroseomonas</taxon>
    </lineage>
</organism>
<dbReference type="AlphaFoldDB" id="A0A317FH36"/>
<keyword evidence="3" id="KW-1185">Reference proteome</keyword>
<comment type="caution">
    <text evidence="2">The sequence shown here is derived from an EMBL/GenBank/DDBJ whole genome shotgun (WGS) entry which is preliminary data.</text>
</comment>
<keyword evidence="2" id="KW-0808">Transferase</keyword>
<name>A0A317FH36_9PROT</name>
<accession>A0A317FH36</accession>
<feature type="domain" description="Glycosyltransferase subfamily 4-like N-terminal" evidence="1">
    <location>
        <begin position="6"/>
        <end position="171"/>
    </location>
</feature>
<dbReference type="InterPro" id="IPR050194">
    <property type="entry name" value="Glycosyltransferase_grp1"/>
</dbReference>
<dbReference type="Proteomes" id="UP000245765">
    <property type="component" value="Unassembled WGS sequence"/>
</dbReference>
<dbReference type="PANTHER" id="PTHR45947:SF3">
    <property type="entry name" value="SULFOQUINOVOSYL TRANSFERASE SQD2"/>
    <property type="match status" value="1"/>
</dbReference>
<dbReference type="Pfam" id="PF13439">
    <property type="entry name" value="Glyco_transf_4"/>
    <property type="match status" value="1"/>
</dbReference>
<dbReference type="EMBL" id="QGNA01000002">
    <property type="protein sequence ID" value="PWS37682.1"/>
    <property type="molecule type" value="Genomic_DNA"/>
</dbReference>
<evidence type="ECO:0000313" key="2">
    <source>
        <dbReference type="EMBL" id="PWS37682.1"/>
    </source>
</evidence>
<evidence type="ECO:0000313" key="3">
    <source>
        <dbReference type="Proteomes" id="UP000245765"/>
    </source>
</evidence>
<dbReference type="GO" id="GO:0016757">
    <property type="term" value="F:glycosyltransferase activity"/>
    <property type="evidence" value="ECO:0007669"/>
    <property type="project" value="TreeGrafter"/>
</dbReference>
<evidence type="ECO:0000259" key="1">
    <source>
        <dbReference type="Pfam" id="PF13439"/>
    </source>
</evidence>
<dbReference type="SUPFAM" id="SSF53756">
    <property type="entry name" value="UDP-Glycosyltransferase/glycogen phosphorylase"/>
    <property type="match status" value="1"/>
</dbReference>
<protein>
    <submittedName>
        <fullName evidence="2">Glycosyl transferase family 1</fullName>
    </submittedName>
</protein>